<keyword evidence="3" id="KW-1185">Reference proteome</keyword>
<evidence type="ECO:0000313" key="3">
    <source>
        <dbReference type="Proteomes" id="UP000289411"/>
    </source>
</evidence>
<organism evidence="2 3">
    <name type="scientific">Lichenibacterium ramalinae</name>
    <dbReference type="NCBI Taxonomy" id="2316527"/>
    <lineage>
        <taxon>Bacteria</taxon>
        <taxon>Pseudomonadati</taxon>
        <taxon>Pseudomonadota</taxon>
        <taxon>Alphaproteobacteria</taxon>
        <taxon>Hyphomicrobiales</taxon>
        <taxon>Lichenihabitantaceae</taxon>
        <taxon>Lichenibacterium</taxon>
    </lineage>
</organism>
<dbReference type="EMBL" id="QYBC01000005">
    <property type="protein sequence ID" value="RYB05955.1"/>
    <property type="molecule type" value="Genomic_DNA"/>
</dbReference>
<evidence type="ECO:0000256" key="1">
    <source>
        <dbReference type="SAM" id="MobiDB-lite"/>
    </source>
</evidence>
<dbReference type="Proteomes" id="UP000289411">
    <property type="component" value="Unassembled WGS sequence"/>
</dbReference>
<name>A0A4V1RIW2_9HYPH</name>
<reference evidence="2 3" key="1">
    <citation type="submission" date="2018-09" db="EMBL/GenBank/DDBJ databases">
        <authorList>
            <person name="Grouzdev D.S."/>
            <person name="Krutkina M.S."/>
        </authorList>
    </citation>
    <scope>NUCLEOTIDE SEQUENCE [LARGE SCALE GENOMIC DNA]</scope>
    <source>
        <strain evidence="2 3">RmlP001</strain>
    </source>
</reference>
<proteinExistence type="predicted"/>
<reference evidence="2 3" key="2">
    <citation type="submission" date="2019-02" db="EMBL/GenBank/DDBJ databases">
        <title>'Lichenibacterium ramalinii' gen. nov. sp. nov., 'Lichenibacterium minor' gen. nov. sp. nov.</title>
        <authorList>
            <person name="Pankratov T."/>
        </authorList>
    </citation>
    <scope>NUCLEOTIDE SEQUENCE [LARGE SCALE GENOMIC DNA]</scope>
    <source>
        <strain evidence="2 3">RmlP001</strain>
    </source>
</reference>
<gene>
    <name evidence="2" type="ORF">D3272_07095</name>
</gene>
<protein>
    <submittedName>
        <fullName evidence="2">Uncharacterized protein</fullName>
    </submittedName>
</protein>
<sequence length="222" mass="22567">MSALHRFLVEFDLDRPGLPRGAWPLLGRDPEPAADEDAADDLPALSPPEPEVDGVAEAVAAAVAAALAEAEADKAAALAALAALHAVDLEEARARWSAEEAAPLAEGFRQGLAALEDALAEAAGAALEPLIGEASRIAAIADLSRAVADLVTNGTGGRIAVRGAPDLVVALESALAAAGVDTAAIDFTPCEAVEVVVTADNSGIETRLDAWVQALRHRLGEP</sequence>
<accession>A0A4V1RIW2</accession>
<comment type="caution">
    <text evidence="2">The sequence shown here is derived from an EMBL/GenBank/DDBJ whole genome shotgun (WGS) entry which is preliminary data.</text>
</comment>
<feature type="region of interest" description="Disordered" evidence="1">
    <location>
        <begin position="15"/>
        <end position="51"/>
    </location>
</feature>
<dbReference type="OrthoDB" id="9889741at2"/>
<dbReference type="RefSeq" id="WP_129218465.1">
    <property type="nucleotide sequence ID" value="NZ_QYBC01000005.1"/>
</dbReference>
<evidence type="ECO:0000313" key="2">
    <source>
        <dbReference type="EMBL" id="RYB05955.1"/>
    </source>
</evidence>
<dbReference type="AlphaFoldDB" id="A0A4V1RIW2"/>